<dbReference type="InterPro" id="IPR004843">
    <property type="entry name" value="Calcineurin-like_PHP"/>
</dbReference>
<protein>
    <submittedName>
        <fullName evidence="5">5'-nucleotidase/2',3'-cyclic phosphodiesterase</fullName>
        <ecNumber evidence="5">3.1.4.16</ecNumber>
    </submittedName>
</protein>
<evidence type="ECO:0000256" key="1">
    <source>
        <dbReference type="ARBA" id="ARBA00022729"/>
    </source>
</evidence>
<feature type="domain" description="Calcineurin-like phosphoesterase" evidence="3">
    <location>
        <begin position="16"/>
        <end position="251"/>
    </location>
</feature>
<accession>A0A0D0Q4D4</accession>
<keyword evidence="1" id="KW-0732">Signal</keyword>
<dbReference type="EC" id="3.1.4.16" evidence="5"/>
<dbReference type="EMBL" id="AONG01000022">
    <property type="protein sequence ID" value="KIQ67427.1"/>
    <property type="molecule type" value="Genomic_DNA"/>
</dbReference>
<reference evidence="5 6" key="1">
    <citation type="submission" date="2013-01" db="EMBL/GenBank/DDBJ databases">
        <authorList>
            <person name="Fiebig A."/>
            <person name="Goeker M."/>
            <person name="Klenk H.-P.P."/>
        </authorList>
    </citation>
    <scope>NUCLEOTIDE SEQUENCE [LARGE SCALE GENOMIC DNA]</scope>
    <source>
        <strain evidence="5 6">DSM 24838</strain>
    </source>
</reference>
<evidence type="ECO:0000313" key="5">
    <source>
        <dbReference type="EMBL" id="KIQ67427.1"/>
    </source>
</evidence>
<dbReference type="eggNOG" id="COG0737">
    <property type="taxonomic scope" value="Bacteria"/>
</dbReference>
<keyword evidence="2" id="KW-0547">Nucleotide-binding</keyword>
<dbReference type="PANTHER" id="PTHR11575">
    <property type="entry name" value="5'-NUCLEOTIDASE-RELATED"/>
    <property type="match status" value="1"/>
</dbReference>
<evidence type="ECO:0000259" key="3">
    <source>
        <dbReference type="Pfam" id="PF00149"/>
    </source>
</evidence>
<dbReference type="Pfam" id="PF00149">
    <property type="entry name" value="Metallophos"/>
    <property type="match status" value="1"/>
</dbReference>
<keyword evidence="6" id="KW-1185">Reference proteome</keyword>
<dbReference type="Gene3D" id="3.60.21.10">
    <property type="match status" value="1"/>
</dbReference>
<dbReference type="RefSeq" id="WP_040753443.1">
    <property type="nucleotide sequence ID" value="NZ_KB902278.1"/>
</dbReference>
<evidence type="ECO:0000313" key="6">
    <source>
        <dbReference type="Proteomes" id="UP000035100"/>
    </source>
</evidence>
<evidence type="ECO:0000256" key="2">
    <source>
        <dbReference type="RuleBase" id="RU362119"/>
    </source>
</evidence>
<dbReference type="PATRIC" id="fig|1123501.6.peg.3979"/>
<feature type="domain" description="5'-Nucleotidase C-terminal" evidence="4">
    <location>
        <begin position="396"/>
        <end position="517"/>
    </location>
</feature>
<name>A0A0D0Q4D4_9RHOB</name>
<comment type="caution">
    <text evidence="5">The sequence shown here is derived from an EMBL/GenBank/DDBJ whole genome shotgun (WGS) entry which is preliminary data.</text>
</comment>
<evidence type="ECO:0000259" key="4">
    <source>
        <dbReference type="Pfam" id="PF02872"/>
    </source>
</evidence>
<dbReference type="GO" id="GO:0000166">
    <property type="term" value="F:nucleotide binding"/>
    <property type="evidence" value="ECO:0007669"/>
    <property type="project" value="UniProtKB-KW"/>
</dbReference>
<dbReference type="GO" id="GO:0009166">
    <property type="term" value="P:nucleotide catabolic process"/>
    <property type="evidence" value="ECO:0007669"/>
    <property type="project" value="InterPro"/>
</dbReference>
<dbReference type="PANTHER" id="PTHR11575:SF6">
    <property type="entry name" value="2',3'-CYCLIC-NUCLEOTIDE 2'-PHOSPHODIESTERASE_3'-NUCLEOTIDASE"/>
    <property type="match status" value="1"/>
</dbReference>
<dbReference type="InterPro" id="IPR036907">
    <property type="entry name" value="5'-Nucleotdase_C_sf"/>
</dbReference>
<sequence>MATADTGTLVPAIGVRLIATTDLHFHVWPYDYATDRPAPAVGLAAAAETIAALRAEAPATLLFDNGDLLQGSALSDRVRADWEPGQGPHPLISAMNALGYDAATIGNHDLNFGLRYLRDALADAAFPVVSANLVHRRDGGWETLLPPTALLRRTVSDGEGGEVPLTIGIVGMLPAPSASWDRLVLGRDVETPDIVAAVAAVLPGLLAQKPDIVVALCHSGLMDGGEPGENAATAVAALDGIDVVVGGHTHEVFPGPAVPEGRLHGKPAVIAGSHGRQIGVVDLRLTRIGDRWRPIDAAVRTEPVSPVPDAGDAPEWDALRPYHARVLADVRRPLARLTAPLSTRFAMIGAAPAGQLLGRALRDHAAARLAGRPEAQLPILAATAPLMAGGRSGPQNYIDLPAGPITRGFVGQVYPFPNPVCLLRLTMRDVRDWLERTALAFRRIGTGPPGPLLTDAPPYLFDTIWGLRYAIDVTAPDGDRIRDLRLEDGTVLPGTAQVVVAVNSHRASGAGGYEAASRGTLLDISPTTLQQIFGDWLARKDRVTPDATPIWDFAPAPGRAAWIDTAPCPVGHVPDIPNRRLRESGEGSEGFCRIVIDL</sequence>
<dbReference type="OrthoDB" id="9803927at2"/>
<proteinExistence type="inferred from homology"/>
<dbReference type="PRINTS" id="PR01607">
    <property type="entry name" value="APYRASEFAMLY"/>
</dbReference>
<organism evidence="5 6">
    <name type="scientific">Wenxinia marina DSM 24838</name>
    <dbReference type="NCBI Taxonomy" id="1123501"/>
    <lineage>
        <taxon>Bacteria</taxon>
        <taxon>Pseudomonadati</taxon>
        <taxon>Pseudomonadota</taxon>
        <taxon>Alphaproteobacteria</taxon>
        <taxon>Rhodobacterales</taxon>
        <taxon>Roseobacteraceae</taxon>
        <taxon>Wenxinia</taxon>
    </lineage>
</organism>
<dbReference type="SUPFAM" id="SSF56300">
    <property type="entry name" value="Metallo-dependent phosphatases"/>
    <property type="match status" value="1"/>
</dbReference>
<dbReference type="Pfam" id="PF02872">
    <property type="entry name" value="5_nucleotid_C"/>
    <property type="match status" value="1"/>
</dbReference>
<comment type="similarity">
    <text evidence="2">Belongs to the 5'-nucleotidase family.</text>
</comment>
<dbReference type="Proteomes" id="UP000035100">
    <property type="component" value="Unassembled WGS sequence"/>
</dbReference>
<dbReference type="InterPro" id="IPR029052">
    <property type="entry name" value="Metallo-depent_PP-like"/>
</dbReference>
<dbReference type="GO" id="GO:0008663">
    <property type="term" value="F:2',3'-cyclic-nucleotide 2'-phosphodiesterase activity"/>
    <property type="evidence" value="ECO:0007669"/>
    <property type="project" value="UniProtKB-EC"/>
</dbReference>
<gene>
    <name evidence="5" type="ORF">Wenmar_03850</name>
</gene>
<dbReference type="AlphaFoldDB" id="A0A0D0Q4D4"/>
<dbReference type="InterPro" id="IPR008334">
    <property type="entry name" value="5'-Nucleotdase_C"/>
</dbReference>
<keyword evidence="2 5" id="KW-0378">Hydrolase</keyword>
<dbReference type="Gene3D" id="3.90.780.10">
    <property type="entry name" value="5'-Nucleotidase, C-terminal domain"/>
    <property type="match status" value="1"/>
</dbReference>
<dbReference type="InterPro" id="IPR006179">
    <property type="entry name" value="5_nucleotidase/apyrase"/>
</dbReference>
<dbReference type="STRING" id="1123501.Wenmar_03850"/>
<dbReference type="SUPFAM" id="SSF55816">
    <property type="entry name" value="5'-nucleotidase (syn. UDP-sugar hydrolase), C-terminal domain"/>
    <property type="match status" value="1"/>
</dbReference>
<dbReference type="GO" id="GO:0030288">
    <property type="term" value="C:outer membrane-bounded periplasmic space"/>
    <property type="evidence" value="ECO:0007669"/>
    <property type="project" value="TreeGrafter"/>
</dbReference>